<dbReference type="AlphaFoldDB" id="A0A364LK04"/>
<protein>
    <submittedName>
        <fullName evidence="3">SPOR domain-containing protein</fullName>
    </submittedName>
</protein>
<dbReference type="Gene3D" id="3.30.70.1070">
    <property type="entry name" value="Sporulation related repeat"/>
    <property type="match status" value="1"/>
</dbReference>
<dbReference type="Proteomes" id="UP000249458">
    <property type="component" value="Unassembled WGS sequence"/>
</dbReference>
<dbReference type="GO" id="GO:0042834">
    <property type="term" value="F:peptidoglycan binding"/>
    <property type="evidence" value="ECO:0007669"/>
    <property type="project" value="InterPro"/>
</dbReference>
<feature type="domain" description="SPOR" evidence="2">
    <location>
        <begin position="97"/>
        <end position="164"/>
    </location>
</feature>
<dbReference type="RefSeq" id="WP_112219047.1">
    <property type="nucleotide sequence ID" value="NZ_MVJN01000004.1"/>
</dbReference>
<feature type="signal peptide" evidence="1">
    <location>
        <begin position="1"/>
        <end position="22"/>
    </location>
</feature>
<dbReference type="InterPro" id="IPR036680">
    <property type="entry name" value="SPOR-like_sf"/>
</dbReference>
<evidence type="ECO:0000259" key="2">
    <source>
        <dbReference type="Pfam" id="PF05036"/>
    </source>
</evidence>
<dbReference type="InterPro" id="IPR007730">
    <property type="entry name" value="SPOR-like_dom"/>
</dbReference>
<feature type="chain" id="PRO_5016762032" evidence="1">
    <location>
        <begin position="23"/>
        <end position="179"/>
    </location>
</feature>
<proteinExistence type="predicted"/>
<gene>
    <name evidence="3" type="ORF">B1207_05750</name>
</gene>
<name>A0A364LK04_9GAMM</name>
<evidence type="ECO:0000256" key="1">
    <source>
        <dbReference type="SAM" id="SignalP"/>
    </source>
</evidence>
<keyword evidence="1" id="KW-0732">Signal</keyword>
<accession>A0A364LK04</accession>
<comment type="caution">
    <text evidence="3">The sequence shown here is derived from an EMBL/GenBank/DDBJ whole genome shotgun (WGS) entry which is preliminary data.</text>
</comment>
<evidence type="ECO:0000313" key="4">
    <source>
        <dbReference type="Proteomes" id="UP000249458"/>
    </source>
</evidence>
<evidence type="ECO:0000313" key="3">
    <source>
        <dbReference type="EMBL" id="RAP36936.1"/>
    </source>
</evidence>
<dbReference type="EMBL" id="MVJN01000004">
    <property type="protein sequence ID" value="RAP36936.1"/>
    <property type="molecule type" value="Genomic_DNA"/>
</dbReference>
<dbReference type="Pfam" id="PF05036">
    <property type="entry name" value="SPOR"/>
    <property type="match status" value="1"/>
</dbReference>
<organism evidence="3 4">
    <name type="scientific">Legionella quinlivanii</name>
    <dbReference type="NCBI Taxonomy" id="45073"/>
    <lineage>
        <taxon>Bacteria</taxon>
        <taxon>Pseudomonadati</taxon>
        <taxon>Pseudomonadota</taxon>
        <taxon>Gammaproteobacteria</taxon>
        <taxon>Legionellales</taxon>
        <taxon>Legionellaceae</taxon>
        <taxon>Legionella</taxon>
    </lineage>
</organism>
<reference evidence="3 4" key="1">
    <citation type="submission" date="2017-02" db="EMBL/GenBank/DDBJ databases">
        <title>Legionella quilivanii strain from human: case report and whole genome sequencing analysis.</title>
        <authorList>
            <person name="Lalancette C."/>
            <person name="Leduc J.-M."/>
            <person name="Levesque S."/>
            <person name="Fournier E."/>
            <person name="Saoud J."/>
            <person name="Faucher S.P."/>
            <person name="Bernard K."/>
            <person name="Martineau C."/>
            <person name="Longtin J."/>
        </authorList>
    </citation>
    <scope>NUCLEOTIDE SEQUENCE [LARGE SCALE GENOMIC DNA]</scope>
    <source>
        <strain evidence="3 4">ID143958</strain>
    </source>
</reference>
<sequence>MNTLKIASIAIAVVHLSSCTMNNPSTSYSTYETYNYENMQYYGHGVGAVDYGNYGNNQGYYPPSQATVPDSYYTGGNNRPVSHKDQDRNWVNNQNPQGYTIEIADGEKASQVAGKLYKTPKTDRTAQIKYYRDGKTYYKGVYGTYNTQEEAEKALNALPENVKQGAGVRNWGSVQGTAE</sequence>